<accession>A0A975PNM1</accession>
<gene>
    <name evidence="1" type="ORF">KDD17_09315</name>
</gene>
<reference evidence="1" key="1">
    <citation type="submission" date="2021-04" db="EMBL/GenBank/DDBJ databases">
        <title>Complete genome sequence for Sulfitobacter sp. strain JK7-1.</title>
        <authorList>
            <person name="Park S.-J."/>
        </authorList>
    </citation>
    <scope>NUCLEOTIDE SEQUENCE</scope>
    <source>
        <strain evidence="1">JK7-1</strain>
    </source>
</reference>
<dbReference type="KEGG" id="sual:KDD17_09315"/>
<dbReference type="EMBL" id="CP073581">
    <property type="protein sequence ID" value="QUJ78002.1"/>
    <property type="molecule type" value="Genomic_DNA"/>
</dbReference>
<dbReference type="Gene3D" id="3.40.50.1110">
    <property type="entry name" value="SGNH hydrolase"/>
    <property type="match status" value="1"/>
</dbReference>
<evidence type="ECO:0000313" key="1">
    <source>
        <dbReference type="EMBL" id="QUJ78002.1"/>
    </source>
</evidence>
<dbReference type="Proteomes" id="UP000683291">
    <property type="component" value="Chromosome 1"/>
</dbReference>
<protein>
    <submittedName>
        <fullName evidence="1">Uncharacterized protein</fullName>
    </submittedName>
</protein>
<dbReference type="GO" id="GO:0016788">
    <property type="term" value="F:hydrolase activity, acting on ester bonds"/>
    <property type="evidence" value="ECO:0007669"/>
    <property type="project" value="UniProtKB-ARBA"/>
</dbReference>
<name>A0A975PNM1_9RHOB</name>
<dbReference type="InterPro" id="IPR036514">
    <property type="entry name" value="SGNH_hydro_sf"/>
</dbReference>
<evidence type="ECO:0000313" key="2">
    <source>
        <dbReference type="Proteomes" id="UP000683291"/>
    </source>
</evidence>
<keyword evidence="2" id="KW-1185">Reference proteome</keyword>
<organism evidence="1 2">
    <name type="scientific">Sulfitobacter albidus</name>
    <dbReference type="NCBI Taxonomy" id="2829501"/>
    <lineage>
        <taxon>Bacteria</taxon>
        <taxon>Pseudomonadati</taxon>
        <taxon>Pseudomonadota</taxon>
        <taxon>Alphaproteobacteria</taxon>
        <taxon>Rhodobacterales</taxon>
        <taxon>Roseobacteraceae</taxon>
        <taxon>Sulfitobacter</taxon>
    </lineage>
</organism>
<sequence>MGRRQLLRIGAGAAVALGAALAAGGGWRAWQLRRAADLVAAPVRPPTGALSVYHLGHSLVGRDMPAMLAQLAPAGHSYASQLGWGASLRDHYDPDIPVNGFAEENDHDRFAPARETLADGAFEAVVFTEMVELRDAIRYHDSAATLARWAQLARAARGDVRLYLYETWHHTDDPQGWAARIAADYQTLWLDRVLLPAVARSGEAMHVIPGGQCLASVAARMEDPAPLFARTPEGTVDTIHLGDLGNYLIALVHFAVLYQRSPVGLPPALNRADGTAADPPDAELALMMQQTVWDTVRALPQTGIAA</sequence>
<dbReference type="AlphaFoldDB" id="A0A975PNM1"/>
<proteinExistence type="predicted"/>